<evidence type="ECO:0000256" key="7">
    <source>
        <dbReference type="ARBA" id="ARBA00023012"/>
    </source>
</evidence>
<protein>
    <submittedName>
        <fullName evidence="12">Sensor histidine kinase</fullName>
    </submittedName>
</protein>
<dbReference type="PANTHER" id="PTHR24421">
    <property type="entry name" value="NITRATE/NITRITE SENSOR PROTEIN NARX-RELATED"/>
    <property type="match status" value="1"/>
</dbReference>
<dbReference type="PROSITE" id="PS50005">
    <property type="entry name" value="TPR"/>
    <property type="match status" value="1"/>
</dbReference>
<evidence type="ECO:0000313" key="13">
    <source>
        <dbReference type="Proteomes" id="UP001589605"/>
    </source>
</evidence>
<dbReference type="SMART" id="SM00028">
    <property type="entry name" value="TPR"/>
    <property type="match status" value="2"/>
</dbReference>
<dbReference type="RefSeq" id="WP_382380266.1">
    <property type="nucleotide sequence ID" value="NZ_JBHMEZ010000001.1"/>
</dbReference>
<dbReference type="Pfam" id="PF02518">
    <property type="entry name" value="HATPase_c"/>
    <property type="match status" value="1"/>
</dbReference>
<dbReference type="GO" id="GO:0016301">
    <property type="term" value="F:kinase activity"/>
    <property type="evidence" value="ECO:0007669"/>
    <property type="project" value="UniProtKB-KW"/>
</dbReference>
<feature type="transmembrane region" description="Helical" evidence="10">
    <location>
        <begin position="407"/>
        <end position="428"/>
    </location>
</feature>
<dbReference type="InterPro" id="IPR019734">
    <property type="entry name" value="TPR_rpt"/>
</dbReference>
<keyword evidence="13" id="KW-1185">Reference proteome</keyword>
<evidence type="ECO:0000256" key="10">
    <source>
        <dbReference type="SAM" id="Phobius"/>
    </source>
</evidence>
<feature type="repeat" description="TPR" evidence="9">
    <location>
        <begin position="182"/>
        <end position="215"/>
    </location>
</feature>
<evidence type="ECO:0000256" key="8">
    <source>
        <dbReference type="ARBA" id="ARBA00023136"/>
    </source>
</evidence>
<keyword evidence="8 10" id="KW-0472">Membrane</keyword>
<dbReference type="Gene3D" id="3.30.565.10">
    <property type="entry name" value="Histidine kinase-like ATPase, C-terminal domain"/>
    <property type="match status" value="1"/>
</dbReference>
<gene>
    <name evidence="12" type="ORF">ACFFVB_01015</name>
</gene>
<dbReference type="SUPFAM" id="SSF48452">
    <property type="entry name" value="TPR-like"/>
    <property type="match status" value="2"/>
</dbReference>
<keyword evidence="9" id="KW-0802">TPR repeat</keyword>
<sequence length="663" mass="76833">MCFNVFNVKTFAQTKDIDSIERLLEKSSNFKEYDYNSRFLFAKQAEQLSTKLKIDSLKLKSTIEIANLYKEKGADQLFLSTNNENLKHAEQAGDSVSLALLYHNTANYYFRRSADSAYNYFYKAEKIYRALKDNYNTASTLLGIAIIQKNEKDFIGSEVTSVEGITLLDSLPDTQNNIRKKAFLFNNLGIVFDELEQYEDALDYHNKSLELKRRLNGDNSQTISNSMNNLALTYKNSGAYDVALRYYEDILSDTSLKTQRPQIYALVLDNYAHTLYLNKNEDQLPELYLEALKVSNSLNDSSYNSIIINQHLAEFYNDKNQKDSAKFYAHKAKDISENYHNDDLLKSLLLLSEIEVDSVAVDYYKDYIRLSDSLHKSERSVRNKFARIRYETKEIQLKNEKITKERLLFMLISVVLLITSFLIIVIVFQRNKNKALEFKQVQQKANEEIYNLMLSQQDKIEEARTLEKRRISEELHDGVLGRLFGTRLSLDSLNASKTDEAIETRSNYIDELKTIELEIRKVSHDLNMDFVSHSGYIDIVKELLEKQSLAYNLECALKYEDNINWDGISNRIKIHFYRIIQEALQNSYKHAKADHFNINFYRKESDICLDITDNGVGFELSKSRKGIGLKNMSSRVNEINGSLVIKSEKNEGTKISIRTPIFN</sequence>
<dbReference type="PANTHER" id="PTHR24421:SF37">
    <property type="entry name" value="SENSOR HISTIDINE KINASE NARS"/>
    <property type="match status" value="1"/>
</dbReference>
<dbReference type="InterPro" id="IPR036890">
    <property type="entry name" value="HATPase_C_sf"/>
</dbReference>
<keyword evidence="4 10" id="KW-0812">Transmembrane</keyword>
<evidence type="ECO:0000256" key="3">
    <source>
        <dbReference type="ARBA" id="ARBA00022679"/>
    </source>
</evidence>
<dbReference type="InterPro" id="IPR050482">
    <property type="entry name" value="Sensor_HK_TwoCompSys"/>
</dbReference>
<keyword evidence="3" id="KW-0808">Transferase</keyword>
<evidence type="ECO:0000313" key="12">
    <source>
        <dbReference type="EMBL" id="MFB9051645.1"/>
    </source>
</evidence>
<dbReference type="Gene3D" id="1.25.40.10">
    <property type="entry name" value="Tetratricopeptide repeat domain"/>
    <property type="match status" value="1"/>
</dbReference>
<comment type="subcellular location">
    <subcellularLocation>
        <location evidence="1">Cell membrane</location>
        <topology evidence="1">Multi-pass membrane protein</topology>
    </subcellularLocation>
</comment>
<keyword evidence="7" id="KW-0902">Two-component regulatory system</keyword>
<accession>A0ABV5EWT2</accession>
<dbReference type="Proteomes" id="UP001589605">
    <property type="component" value="Unassembled WGS sequence"/>
</dbReference>
<dbReference type="InterPro" id="IPR005467">
    <property type="entry name" value="His_kinase_dom"/>
</dbReference>
<organism evidence="12 13">
    <name type="scientific">Formosa undariae</name>
    <dbReference type="NCBI Taxonomy" id="1325436"/>
    <lineage>
        <taxon>Bacteria</taxon>
        <taxon>Pseudomonadati</taxon>
        <taxon>Bacteroidota</taxon>
        <taxon>Flavobacteriia</taxon>
        <taxon>Flavobacteriales</taxon>
        <taxon>Flavobacteriaceae</taxon>
        <taxon>Formosa</taxon>
    </lineage>
</organism>
<evidence type="ECO:0000256" key="2">
    <source>
        <dbReference type="ARBA" id="ARBA00022475"/>
    </source>
</evidence>
<dbReference type="PROSITE" id="PS50109">
    <property type="entry name" value="HIS_KIN"/>
    <property type="match status" value="1"/>
</dbReference>
<dbReference type="InterPro" id="IPR011990">
    <property type="entry name" value="TPR-like_helical_dom_sf"/>
</dbReference>
<reference evidence="12 13" key="1">
    <citation type="submission" date="2024-09" db="EMBL/GenBank/DDBJ databases">
        <authorList>
            <person name="Sun Q."/>
            <person name="Mori K."/>
        </authorList>
    </citation>
    <scope>NUCLEOTIDE SEQUENCE [LARGE SCALE GENOMIC DNA]</scope>
    <source>
        <strain evidence="12 13">CECT 8286</strain>
    </source>
</reference>
<dbReference type="Pfam" id="PF13424">
    <property type="entry name" value="TPR_12"/>
    <property type="match status" value="1"/>
</dbReference>
<dbReference type="SMART" id="SM00387">
    <property type="entry name" value="HATPase_c"/>
    <property type="match status" value="1"/>
</dbReference>
<feature type="domain" description="Histidine kinase" evidence="11">
    <location>
        <begin position="576"/>
        <end position="663"/>
    </location>
</feature>
<name>A0ABV5EWT2_9FLAO</name>
<dbReference type="EMBL" id="JBHMEZ010000001">
    <property type="protein sequence ID" value="MFB9051645.1"/>
    <property type="molecule type" value="Genomic_DNA"/>
</dbReference>
<dbReference type="CDD" id="cd16917">
    <property type="entry name" value="HATPase_UhpB-NarQ-NarX-like"/>
    <property type="match status" value="1"/>
</dbReference>
<evidence type="ECO:0000256" key="4">
    <source>
        <dbReference type="ARBA" id="ARBA00022692"/>
    </source>
</evidence>
<evidence type="ECO:0000256" key="1">
    <source>
        <dbReference type="ARBA" id="ARBA00004651"/>
    </source>
</evidence>
<evidence type="ECO:0000259" key="11">
    <source>
        <dbReference type="PROSITE" id="PS50109"/>
    </source>
</evidence>
<comment type="caution">
    <text evidence="12">The sequence shown here is derived from an EMBL/GenBank/DDBJ whole genome shotgun (WGS) entry which is preliminary data.</text>
</comment>
<keyword evidence="6 10" id="KW-1133">Transmembrane helix</keyword>
<keyword evidence="5 12" id="KW-0418">Kinase</keyword>
<dbReference type="SUPFAM" id="SSF55874">
    <property type="entry name" value="ATPase domain of HSP90 chaperone/DNA topoisomerase II/histidine kinase"/>
    <property type="match status" value="1"/>
</dbReference>
<proteinExistence type="predicted"/>
<evidence type="ECO:0000256" key="9">
    <source>
        <dbReference type="PROSITE-ProRule" id="PRU00339"/>
    </source>
</evidence>
<evidence type="ECO:0000256" key="6">
    <source>
        <dbReference type="ARBA" id="ARBA00022989"/>
    </source>
</evidence>
<evidence type="ECO:0000256" key="5">
    <source>
        <dbReference type="ARBA" id="ARBA00022777"/>
    </source>
</evidence>
<dbReference type="InterPro" id="IPR003594">
    <property type="entry name" value="HATPase_dom"/>
</dbReference>
<keyword evidence="2" id="KW-1003">Cell membrane</keyword>